<evidence type="ECO:0000256" key="6">
    <source>
        <dbReference type="SAM" id="MobiDB-lite"/>
    </source>
</evidence>
<keyword evidence="3" id="KW-0256">Endoplasmic reticulum</keyword>
<dbReference type="PROSITE" id="PS00636">
    <property type="entry name" value="DNAJ_1"/>
    <property type="match status" value="1"/>
</dbReference>
<dbReference type="Pfam" id="PF09320">
    <property type="entry name" value="DUF1977"/>
    <property type="match status" value="1"/>
</dbReference>
<dbReference type="InterPro" id="IPR001623">
    <property type="entry name" value="DnaJ_domain"/>
</dbReference>
<dbReference type="SUPFAM" id="SSF46565">
    <property type="entry name" value="Chaperone J-domain"/>
    <property type="match status" value="1"/>
</dbReference>
<evidence type="ECO:0000259" key="7">
    <source>
        <dbReference type="PROSITE" id="PS50076"/>
    </source>
</evidence>
<proteinExistence type="predicted"/>
<dbReference type="CDD" id="cd06257">
    <property type="entry name" value="DnaJ"/>
    <property type="match status" value="1"/>
</dbReference>
<dbReference type="Gene3D" id="1.10.287.110">
    <property type="entry name" value="DnaJ domain"/>
    <property type="match status" value="1"/>
</dbReference>
<dbReference type="InterPro" id="IPR015399">
    <property type="entry name" value="DUF1977_DnaJ-like"/>
</dbReference>
<dbReference type="PANTHER" id="PTHR43908">
    <property type="entry name" value="AT29763P-RELATED"/>
    <property type="match status" value="1"/>
</dbReference>
<evidence type="ECO:0000256" key="2">
    <source>
        <dbReference type="ARBA" id="ARBA00022692"/>
    </source>
</evidence>
<dbReference type="AlphaFoldDB" id="A0A7S1BJ93"/>
<dbReference type="InterPro" id="IPR036869">
    <property type="entry name" value="J_dom_sf"/>
</dbReference>
<evidence type="ECO:0000256" key="4">
    <source>
        <dbReference type="ARBA" id="ARBA00022989"/>
    </source>
</evidence>
<dbReference type="GO" id="GO:0071218">
    <property type="term" value="P:cellular response to misfolded protein"/>
    <property type="evidence" value="ECO:0007669"/>
    <property type="project" value="TreeGrafter"/>
</dbReference>
<keyword evidence="4" id="KW-1133">Transmembrane helix</keyword>
<accession>A0A7S1BJ93</accession>
<feature type="region of interest" description="Disordered" evidence="6">
    <location>
        <begin position="49"/>
        <end position="94"/>
    </location>
</feature>
<evidence type="ECO:0000256" key="3">
    <source>
        <dbReference type="ARBA" id="ARBA00022824"/>
    </source>
</evidence>
<gene>
    <name evidence="8" type="ORF">CHYS00102_LOCUS15486</name>
</gene>
<dbReference type="GO" id="GO:0030544">
    <property type="term" value="F:Hsp70 protein binding"/>
    <property type="evidence" value="ECO:0007669"/>
    <property type="project" value="TreeGrafter"/>
</dbReference>
<dbReference type="EMBL" id="HBFR01021484">
    <property type="protein sequence ID" value="CAD8888288.1"/>
    <property type="molecule type" value="Transcribed_RNA"/>
</dbReference>
<dbReference type="PRINTS" id="PR00625">
    <property type="entry name" value="JDOMAIN"/>
</dbReference>
<feature type="compositionally biased region" description="Low complexity" evidence="6">
    <location>
        <begin position="65"/>
        <end position="81"/>
    </location>
</feature>
<dbReference type="SMART" id="SM00271">
    <property type="entry name" value="DnaJ"/>
    <property type="match status" value="1"/>
</dbReference>
<evidence type="ECO:0000256" key="5">
    <source>
        <dbReference type="ARBA" id="ARBA00023136"/>
    </source>
</evidence>
<reference evidence="8" key="1">
    <citation type="submission" date="2021-01" db="EMBL/GenBank/DDBJ databases">
        <authorList>
            <person name="Corre E."/>
            <person name="Pelletier E."/>
            <person name="Niang G."/>
            <person name="Scheremetjew M."/>
            <person name="Finn R."/>
            <person name="Kale V."/>
            <person name="Holt S."/>
            <person name="Cochrane G."/>
            <person name="Meng A."/>
            <person name="Brown T."/>
            <person name="Cohen L."/>
        </authorList>
    </citation>
    <scope>NUCLEOTIDE SEQUENCE</scope>
    <source>
        <strain evidence="8">308</strain>
    </source>
</reference>
<dbReference type="GO" id="GO:0005789">
    <property type="term" value="C:endoplasmic reticulum membrane"/>
    <property type="evidence" value="ECO:0007669"/>
    <property type="project" value="UniProtKB-SubCell"/>
</dbReference>
<sequence length="409" mass="45910">MEVNRDEAERCREIAIRALRSGDKPRARKFLQKSLNLYPLPGVDALLSTLEKDDEDAPTSNGAYTTAPRPSASTAPQSSSSNGPTSGDAGRPYTSAQEELVREITTHSGARDAHYKVLGIAKDASESDIKRAYRKRALKLHPDKNSAPGADEAFKAVGLAYATLSDGNKRAVYDRTGEEDPDNRGGGMGRTHFNQQEVSPEEIFKMFFGGGVGPMGGMGGGVHMGPGFRVYSTGFGGPQFRSARQQPQQGQPQRQQEQFSWQSLIQFVPLLFLVILSFISSPDESTNSHTGGSQYFSLTHSPPYIHLRETKLSTVKDIPYYVTTSFLKRYERDRYVLAQVERLVENSYENYLIKECSSQKIFKGQLEKKARRMKDERDRLQALDKVRDFELSRCTELYDLFPYAQKKRY</sequence>
<evidence type="ECO:0000313" key="8">
    <source>
        <dbReference type="EMBL" id="CAD8888288.1"/>
    </source>
</evidence>
<name>A0A7S1BJ93_9STRA</name>
<dbReference type="PROSITE" id="PS50076">
    <property type="entry name" value="DNAJ_2"/>
    <property type="match status" value="1"/>
</dbReference>
<protein>
    <recommendedName>
        <fullName evidence="7">J domain-containing protein</fullName>
    </recommendedName>
</protein>
<feature type="region of interest" description="Disordered" evidence="6">
    <location>
        <begin position="172"/>
        <end position="195"/>
    </location>
</feature>
<dbReference type="InterPro" id="IPR051100">
    <property type="entry name" value="DnaJ_subfamily_B/C"/>
</dbReference>
<dbReference type="InterPro" id="IPR018253">
    <property type="entry name" value="DnaJ_domain_CS"/>
</dbReference>
<organism evidence="8">
    <name type="scientific">Corethron hystrix</name>
    <dbReference type="NCBI Taxonomy" id="216773"/>
    <lineage>
        <taxon>Eukaryota</taxon>
        <taxon>Sar</taxon>
        <taxon>Stramenopiles</taxon>
        <taxon>Ochrophyta</taxon>
        <taxon>Bacillariophyta</taxon>
        <taxon>Coscinodiscophyceae</taxon>
        <taxon>Corethrophycidae</taxon>
        <taxon>Corethrales</taxon>
        <taxon>Corethraceae</taxon>
        <taxon>Corethron</taxon>
    </lineage>
</organism>
<feature type="domain" description="J" evidence="7">
    <location>
        <begin position="113"/>
        <end position="177"/>
    </location>
</feature>
<comment type="subcellular location">
    <subcellularLocation>
        <location evidence="1">Endoplasmic reticulum membrane</location>
        <topology evidence="1">Single-pass membrane protein</topology>
    </subcellularLocation>
</comment>
<dbReference type="PANTHER" id="PTHR43908:SF3">
    <property type="entry name" value="AT29763P-RELATED"/>
    <property type="match status" value="1"/>
</dbReference>
<keyword evidence="2" id="KW-0812">Transmembrane</keyword>
<evidence type="ECO:0000256" key="1">
    <source>
        <dbReference type="ARBA" id="ARBA00004389"/>
    </source>
</evidence>
<dbReference type="Pfam" id="PF00226">
    <property type="entry name" value="DnaJ"/>
    <property type="match status" value="1"/>
</dbReference>
<keyword evidence="5" id="KW-0472">Membrane</keyword>